<name>R9AYB1_9GAMM</name>
<reference evidence="1 2" key="1">
    <citation type="submission" date="2013-03" db="EMBL/GenBank/DDBJ databases">
        <title>The Genome Sequence of Acinetobacter tandoii CIP 107469.</title>
        <authorList>
            <consortium name="The Broad Institute Genome Sequencing Platform"/>
            <consortium name="The Broad Institute Genome Sequencing Center for Infectious Disease"/>
            <person name="Cerqueira G."/>
            <person name="Feldgarden M."/>
            <person name="Courvalin P."/>
            <person name="Perichon B."/>
            <person name="Grillot-Courvalin C."/>
            <person name="Clermont D."/>
            <person name="Rocha E."/>
            <person name="Yoon E.-J."/>
            <person name="Nemec A."/>
            <person name="Walker B."/>
            <person name="Young S.K."/>
            <person name="Zeng Q."/>
            <person name="Gargeya S."/>
            <person name="Fitzgerald M."/>
            <person name="Haas B."/>
            <person name="Abouelleil A."/>
            <person name="Alvarado L."/>
            <person name="Arachchi H.M."/>
            <person name="Berlin A.M."/>
            <person name="Chapman S.B."/>
            <person name="Dewar J."/>
            <person name="Goldberg J."/>
            <person name="Griggs A."/>
            <person name="Gujja S."/>
            <person name="Hansen M."/>
            <person name="Howarth C."/>
            <person name="Imamovic A."/>
            <person name="Larimer J."/>
            <person name="McCowan C."/>
            <person name="Murphy C."/>
            <person name="Neiman D."/>
            <person name="Pearson M."/>
            <person name="Priest M."/>
            <person name="Roberts A."/>
            <person name="Saif S."/>
            <person name="Shea T."/>
            <person name="Sisk P."/>
            <person name="Sykes S."/>
            <person name="Wortman J."/>
            <person name="Nusbaum C."/>
            <person name="Birren B."/>
        </authorList>
    </citation>
    <scope>NUCLEOTIDE SEQUENCE [LARGE SCALE GENOMIC DNA]</scope>
    <source>
        <strain evidence="1 2">CIP 107469</strain>
    </source>
</reference>
<organism evidence="1 2">
    <name type="scientific">Acinetobacter tandoii DSM 14970 = CIP 107469</name>
    <dbReference type="NCBI Taxonomy" id="1120927"/>
    <lineage>
        <taxon>Bacteria</taxon>
        <taxon>Pseudomonadati</taxon>
        <taxon>Pseudomonadota</taxon>
        <taxon>Gammaproteobacteria</taxon>
        <taxon>Moraxellales</taxon>
        <taxon>Moraxellaceae</taxon>
        <taxon>Acinetobacter</taxon>
    </lineage>
</organism>
<dbReference type="eggNOG" id="ENOG5031RMI">
    <property type="taxonomic scope" value="Bacteria"/>
</dbReference>
<dbReference type="EMBL" id="AQFM01000037">
    <property type="protein sequence ID" value="EOR07239.1"/>
    <property type="molecule type" value="Genomic_DNA"/>
</dbReference>
<keyword evidence="2" id="KW-1185">Reference proteome</keyword>
<protein>
    <submittedName>
        <fullName evidence="1">Uncharacterized protein</fullName>
    </submittedName>
</protein>
<dbReference type="AlphaFoldDB" id="R9AYB1"/>
<dbReference type="Proteomes" id="UP000016201">
    <property type="component" value="Unassembled WGS sequence"/>
</dbReference>
<comment type="caution">
    <text evidence="1">The sequence shown here is derived from an EMBL/GenBank/DDBJ whole genome shotgun (WGS) entry which is preliminary data.</text>
</comment>
<dbReference type="Pfam" id="PF10800">
    <property type="entry name" value="DUF2528"/>
    <property type="match status" value="1"/>
</dbReference>
<sequence>MQNDSNVEMASPESQFINNVGLKKAKDIIQNMPEGARYWVITTGYHNDIPDFSQYKFQHLYNLELLKKHIEEYEQTHGVNFGIPEYLLCEPRTYKVNLNSWHESTCDLEFTIVIKCTDDQLHEHNNFWAGHQHRLEESNGDVVAIILKMIGRKVFWFCYENGFSPFSGAEYANEIFQQEGWLSDCFEITKLHFENLVDDDEFEFEPVAVEG</sequence>
<evidence type="ECO:0000313" key="2">
    <source>
        <dbReference type="Proteomes" id="UP000016201"/>
    </source>
</evidence>
<gene>
    <name evidence="1" type="ORF">I593_02126</name>
</gene>
<proteinExistence type="predicted"/>
<dbReference type="InterPro" id="IPR024252">
    <property type="entry name" value="DUF2528"/>
</dbReference>
<dbReference type="RefSeq" id="WP_016167178.1">
    <property type="nucleotide sequence ID" value="NZ_JHZG01000017.1"/>
</dbReference>
<accession>R9AYB1</accession>
<dbReference type="PATRIC" id="fig|1120927.3.peg.2061"/>
<evidence type="ECO:0000313" key="1">
    <source>
        <dbReference type="EMBL" id="EOR07239.1"/>
    </source>
</evidence>